<dbReference type="EMBL" id="KZ344999">
    <property type="protein sequence ID" value="PIO77415.1"/>
    <property type="molecule type" value="Genomic_DNA"/>
</dbReference>
<name>A0A2G9V4J5_TELCI</name>
<proteinExistence type="predicted"/>
<reference evidence="1 2" key="1">
    <citation type="submission" date="2015-09" db="EMBL/GenBank/DDBJ databases">
        <title>Draft genome of the parasitic nematode Teladorsagia circumcincta isolate WARC Sus (inbred).</title>
        <authorList>
            <person name="Mitreva M."/>
        </authorList>
    </citation>
    <scope>NUCLEOTIDE SEQUENCE [LARGE SCALE GENOMIC DNA]</scope>
    <source>
        <strain evidence="1 2">S</strain>
    </source>
</reference>
<keyword evidence="2" id="KW-1185">Reference proteome</keyword>
<evidence type="ECO:0000313" key="1">
    <source>
        <dbReference type="EMBL" id="PIO77415.1"/>
    </source>
</evidence>
<sequence length="67" mass="7990">MYTILIEGCFKLMRRLQIKQHHIVLYKMLLLHNPGKKVASFVRRVFDINHIFNRTNDLIDQLIIVGL</sequence>
<protein>
    <recommendedName>
        <fullName evidence="3">NR LBD domain-containing protein</fullName>
    </recommendedName>
</protein>
<evidence type="ECO:0000313" key="2">
    <source>
        <dbReference type="Proteomes" id="UP000230423"/>
    </source>
</evidence>
<accession>A0A2G9V4J5</accession>
<organism evidence="1 2">
    <name type="scientific">Teladorsagia circumcincta</name>
    <name type="common">Brown stomach worm</name>
    <name type="synonym">Ostertagia circumcincta</name>
    <dbReference type="NCBI Taxonomy" id="45464"/>
    <lineage>
        <taxon>Eukaryota</taxon>
        <taxon>Metazoa</taxon>
        <taxon>Ecdysozoa</taxon>
        <taxon>Nematoda</taxon>
        <taxon>Chromadorea</taxon>
        <taxon>Rhabditida</taxon>
        <taxon>Rhabditina</taxon>
        <taxon>Rhabditomorpha</taxon>
        <taxon>Strongyloidea</taxon>
        <taxon>Trichostrongylidae</taxon>
        <taxon>Teladorsagia</taxon>
    </lineage>
</organism>
<dbReference type="Proteomes" id="UP000230423">
    <property type="component" value="Unassembled WGS sequence"/>
</dbReference>
<dbReference type="AlphaFoldDB" id="A0A2G9V4J5"/>
<dbReference type="OrthoDB" id="6355676at2759"/>
<gene>
    <name evidence="1" type="ORF">TELCIR_00492</name>
</gene>
<evidence type="ECO:0008006" key="3">
    <source>
        <dbReference type="Google" id="ProtNLM"/>
    </source>
</evidence>